<dbReference type="Proteomes" id="UP000789702">
    <property type="component" value="Unassembled WGS sequence"/>
</dbReference>
<organism evidence="1 2">
    <name type="scientific">Dentiscutata heterogama</name>
    <dbReference type="NCBI Taxonomy" id="1316150"/>
    <lineage>
        <taxon>Eukaryota</taxon>
        <taxon>Fungi</taxon>
        <taxon>Fungi incertae sedis</taxon>
        <taxon>Mucoromycota</taxon>
        <taxon>Glomeromycotina</taxon>
        <taxon>Glomeromycetes</taxon>
        <taxon>Diversisporales</taxon>
        <taxon>Gigasporaceae</taxon>
        <taxon>Dentiscutata</taxon>
    </lineage>
</organism>
<gene>
    <name evidence="1" type="ORF">DHETER_LOCUS43</name>
</gene>
<evidence type="ECO:0000313" key="2">
    <source>
        <dbReference type="Proteomes" id="UP000789702"/>
    </source>
</evidence>
<sequence length="46" mass="5322">MIQLPETFIRQRKTNIVSRSNKYNQCLTVLKYTNDLQTPNLNIGGP</sequence>
<name>A0ACA9JV49_9GLOM</name>
<comment type="caution">
    <text evidence="1">The sequence shown here is derived from an EMBL/GenBank/DDBJ whole genome shotgun (WGS) entry which is preliminary data.</text>
</comment>
<evidence type="ECO:0000313" key="1">
    <source>
        <dbReference type="EMBL" id="CAG8437961.1"/>
    </source>
</evidence>
<accession>A0ACA9JV49</accession>
<keyword evidence="2" id="KW-1185">Reference proteome</keyword>
<proteinExistence type="predicted"/>
<reference evidence="1" key="1">
    <citation type="submission" date="2021-06" db="EMBL/GenBank/DDBJ databases">
        <authorList>
            <person name="Kallberg Y."/>
            <person name="Tangrot J."/>
            <person name="Rosling A."/>
        </authorList>
    </citation>
    <scope>NUCLEOTIDE SEQUENCE</scope>
    <source>
        <strain evidence="1">IL203A</strain>
    </source>
</reference>
<dbReference type="EMBL" id="CAJVPU010000016">
    <property type="protein sequence ID" value="CAG8437961.1"/>
    <property type="molecule type" value="Genomic_DNA"/>
</dbReference>
<protein>
    <submittedName>
        <fullName evidence="1">15863_t:CDS:1</fullName>
    </submittedName>
</protein>